<dbReference type="PANTHER" id="PTHR22807:SF61">
    <property type="entry name" value="NOL1_NOP2_SUN FAMILY PROTEIN _ ANTITERMINATION NUSB DOMAIN-CONTAINING PROTEIN"/>
    <property type="match status" value="1"/>
</dbReference>
<evidence type="ECO:0000256" key="8">
    <source>
        <dbReference type="ARBA" id="ARBA00022691"/>
    </source>
</evidence>
<dbReference type="InterPro" id="IPR054728">
    <property type="entry name" value="RsmB-like_ferredoxin"/>
</dbReference>
<dbReference type="NCBIfam" id="NF008149">
    <property type="entry name" value="PRK10901.1"/>
    <property type="match status" value="1"/>
</dbReference>
<dbReference type="SUPFAM" id="SSF48013">
    <property type="entry name" value="NusB-like"/>
    <property type="match status" value="1"/>
</dbReference>
<evidence type="ECO:0000256" key="5">
    <source>
        <dbReference type="ARBA" id="ARBA00022552"/>
    </source>
</evidence>
<dbReference type="Pfam" id="PF22458">
    <property type="entry name" value="RsmF-B_ferredox"/>
    <property type="match status" value="1"/>
</dbReference>
<feature type="binding site" evidence="13">
    <location>
        <position position="272"/>
    </location>
    <ligand>
        <name>S-adenosyl-L-methionine</name>
        <dbReference type="ChEBI" id="CHEBI:59789"/>
    </ligand>
</feature>
<comment type="similarity">
    <text evidence="13">Belongs to the class I-like SAM-binding methyltransferase superfamily. RsmB/NOP family.</text>
</comment>
<dbReference type="GO" id="GO:0006355">
    <property type="term" value="P:regulation of DNA-templated transcription"/>
    <property type="evidence" value="ECO:0007669"/>
    <property type="project" value="InterPro"/>
</dbReference>
<proteinExistence type="inferred from homology"/>
<dbReference type="GO" id="GO:0003723">
    <property type="term" value="F:RNA binding"/>
    <property type="evidence" value="ECO:0007669"/>
    <property type="project" value="UniProtKB-UniRule"/>
</dbReference>
<evidence type="ECO:0000256" key="7">
    <source>
        <dbReference type="ARBA" id="ARBA00022679"/>
    </source>
</evidence>
<dbReference type="eggNOG" id="COG0144">
    <property type="taxonomic scope" value="Bacteria"/>
</dbReference>
<organism evidence="14 15">
    <name type="scientific">Aequoribacter fuscus</name>
    <dbReference type="NCBI Taxonomy" id="2518989"/>
    <lineage>
        <taxon>Bacteria</taxon>
        <taxon>Pseudomonadati</taxon>
        <taxon>Pseudomonadota</taxon>
        <taxon>Gammaproteobacteria</taxon>
        <taxon>Cellvibrionales</taxon>
        <taxon>Halieaceae</taxon>
        <taxon>Aequoribacter</taxon>
    </lineage>
</organism>
<feature type="binding site" evidence="13">
    <location>
        <position position="314"/>
    </location>
    <ligand>
        <name>S-adenosyl-L-methionine</name>
        <dbReference type="ChEBI" id="CHEBI:59789"/>
    </ligand>
</feature>
<reference evidence="14 15" key="1">
    <citation type="journal article" date="2011" name="J. Bacteriol.">
        <title>Genome sequence of strain IMCC3088, a proteorhodopsin-containing marine bacterium belonging to the OM60/NOR5 clade.</title>
        <authorList>
            <person name="Jang Y."/>
            <person name="Oh H.M."/>
            <person name="Kang I."/>
            <person name="Lee K."/>
            <person name="Yang S.J."/>
            <person name="Cho J.C."/>
        </authorList>
    </citation>
    <scope>NUCLEOTIDE SEQUENCE [LARGE SCALE GENOMIC DNA]</scope>
    <source>
        <strain evidence="14 15">IMCC3088</strain>
    </source>
</reference>
<dbReference type="EC" id="2.1.1.176" evidence="3"/>
<name>F3L0W0_9GAMM</name>
<keyword evidence="8 13" id="KW-0949">S-adenosyl-L-methionine</keyword>
<dbReference type="EMBL" id="AEIG01000025">
    <property type="protein sequence ID" value="EGG30068.1"/>
    <property type="molecule type" value="Genomic_DNA"/>
</dbReference>
<evidence type="ECO:0000256" key="13">
    <source>
        <dbReference type="PROSITE-ProRule" id="PRU01023"/>
    </source>
</evidence>
<evidence type="ECO:0000256" key="3">
    <source>
        <dbReference type="ARBA" id="ARBA00012140"/>
    </source>
</evidence>
<comment type="function">
    <text evidence="1">Specifically methylates the cytosine at position 967 (m5C967) of 16S rRNA.</text>
</comment>
<evidence type="ECO:0000256" key="12">
    <source>
        <dbReference type="ARBA" id="ARBA00047283"/>
    </source>
</evidence>
<evidence type="ECO:0000256" key="9">
    <source>
        <dbReference type="ARBA" id="ARBA00022884"/>
    </source>
</evidence>
<dbReference type="Proteomes" id="UP000005615">
    <property type="component" value="Unassembled WGS sequence"/>
</dbReference>
<evidence type="ECO:0000256" key="6">
    <source>
        <dbReference type="ARBA" id="ARBA00022603"/>
    </source>
</evidence>
<keyword evidence="5" id="KW-0698">rRNA processing</keyword>
<comment type="subcellular location">
    <subcellularLocation>
        <location evidence="2">Cytoplasm</location>
    </subcellularLocation>
</comment>
<keyword evidence="4" id="KW-0963">Cytoplasm</keyword>
<dbReference type="InterPro" id="IPR023267">
    <property type="entry name" value="RCMT"/>
</dbReference>
<sequence length="425" mass="47467">MNPSIARLSAVRAVSQVLTGHAIRVSDFDQGLDPQQKAFAHQLAQGTINALPRLSGLLNQLLSKPIKPKEAEVHAILLTGLYQIEYMRTPDHAAVNESVNLAKKLKKTWAIKLINGCLRRFLREQDTLRANLTTAAEAAHSEWMYQMVVAQWPERAAEIIDANNHAGPLCLRVNPRHHSAGDYLQTLRSMDIDGTLSELAPECIRLHQACSVEKLPGFEKGWVSIQDEAAQVAAQLFAIEPKQKVLDACSAPGGKTCHLAELYPDAYFVARDINSERLLKVRESAERLGLNIDIQELSQAQDNERECFDHILADVPCSGSGVVRRHPDIKTLRLASDLAQFHAQQLQILQNLWPKLKPGGTLLYVTCSIFEQENDQTIRLFLQQETQASIQAINKSWGYATEFGRQLIPQRDGSDGLYFCRVQKA</sequence>
<dbReference type="InterPro" id="IPR004573">
    <property type="entry name" value="rRNA_ssu_MeTfrase_B"/>
</dbReference>
<dbReference type="Gene3D" id="3.40.50.150">
    <property type="entry name" value="Vaccinia Virus protein VP39"/>
    <property type="match status" value="1"/>
</dbReference>
<evidence type="ECO:0000313" key="15">
    <source>
        <dbReference type="Proteomes" id="UP000005615"/>
    </source>
</evidence>
<dbReference type="InterPro" id="IPR001678">
    <property type="entry name" value="MeTrfase_RsmB-F_NOP2_dom"/>
</dbReference>
<keyword evidence="7 13" id="KW-0808">Transferase</keyword>
<dbReference type="Gene3D" id="1.10.940.10">
    <property type="entry name" value="NusB-like"/>
    <property type="match status" value="1"/>
</dbReference>
<dbReference type="Pfam" id="PF01189">
    <property type="entry name" value="Methyltr_RsmB-F"/>
    <property type="match status" value="1"/>
</dbReference>
<evidence type="ECO:0000313" key="14">
    <source>
        <dbReference type="EMBL" id="EGG30068.1"/>
    </source>
</evidence>
<dbReference type="STRING" id="2518989.IMCC3088_1052"/>
<accession>F3L0W0</accession>
<comment type="caution">
    <text evidence="14">The sequence shown here is derived from an EMBL/GenBank/DDBJ whole genome shotgun (WGS) entry which is preliminary data.</text>
</comment>
<evidence type="ECO:0000256" key="10">
    <source>
        <dbReference type="ARBA" id="ARBA00030399"/>
    </source>
</evidence>
<dbReference type="OrthoDB" id="9810297at2"/>
<feature type="binding site" evidence="13">
    <location>
        <begin position="249"/>
        <end position="255"/>
    </location>
    <ligand>
        <name>S-adenosyl-L-methionine</name>
        <dbReference type="ChEBI" id="CHEBI:59789"/>
    </ligand>
</feature>
<gene>
    <name evidence="14" type="ORF">IMCC3088_1052</name>
</gene>
<keyword evidence="15" id="KW-1185">Reference proteome</keyword>
<comment type="caution">
    <text evidence="13">Lacks conserved residue(s) required for the propagation of feature annotation.</text>
</comment>
<dbReference type="AlphaFoldDB" id="F3L0W0"/>
<dbReference type="PRINTS" id="PR02008">
    <property type="entry name" value="RCMTFAMILY"/>
</dbReference>
<dbReference type="Pfam" id="PF01029">
    <property type="entry name" value="NusB"/>
    <property type="match status" value="1"/>
</dbReference>
<dbReference type="GO" id="GO:0005829">
    <property type="term" value="C:cytosol"/>
    <property type="evidence" value="ECO:0007669"/>
    <property type="project" value="TreeGrafter"/>
</dbReference>
<dbReference type="Gene3D" id="3.30.70.1170">
    <property type="entry name" value="Sun protein, domain 3"/>
    <property type="match status" value="1"/>
</dbReference>
<dbReference type="NCBIfam" id="TIGR00563">
    <property type="entry name" value="rsmB"/>
    <property type="match status" value="1"/>
</dbReference>
<dbReference type="GO" id="GO:0009383">
    <property type="term" value="F:rRNA (cytosine-C5-)-methyltransferase activity"/>
    <property type="evidence" value="ECO:0007669"/>
    <property type="project" value="TreeGrafter"/>
</dbReference>
<keyword evidence="6 13" id="KW-0489">Methyltransferase</keyword>
<dbReference type="GO" id="GO:0070475">
    <property type="term" value="P:rRNA base methylation"/>
    <property type="evidence" value="ECO:0007669"/>
    <property type="project" value="TreeGrafter"/>
</dbReference>
<comment type="catalytic activity">
    <reaction evidence="12">
        <text>cytidine(967) in 16S rRNA + S-adenosyl-L-methionine = 5-methylcytidine(967) in 16S rRNA + S-adenosyl-L-homocysteine + H(+)</text>
        <dbReference type="Rhea" id="RHEA:42748"/>
        <dbReference type="Rhea" id="RHEA-COMP:10219"/>
        <dbReference type="Rhea" id="RHEA-COMP:10220"/>
        <dbReference type="ChEBI" id="CHEBI:15378"/>
        <dbReference type="ChEBI" id="CHEBI:57856"/>
        <dbReference type="ChEBI" id="CHEBI:59789"/>
        <dbReference type="ChEBI" id="CHEBI:74483"/>
        <dbReference type="ChEBI" id="CHEBI:82748"/>
        <dbReference type="EC" id="2.1.1.176"/>
    </reaction>
</comment>
<dbReference type="PANTHER" id="PTHR22807">
    <property type="entry name" value="NOP2 YEAST -RELATED NOL1/NOP2/FMU SUN DOMAIN-CONTAINING"/>
    <property type="match status" value="1"/>
</dbReference>
<dbReference type="PROSITE" id="PS51686">
    <property type="entry name" value="SAM_MT_RSMB_NOP"/>
    <property type="match status" value="1"/>
</dbReference>
<evidence type="ECO:0000256" key="11">
    <source>
        <dbReference type="ARBA" id="ARBA00031088"/>
    </source>
</evidence>
<keyword evidence="9 13" id="KW-0694">RNA-binding</keyword>
<dbReference type="SUPFAM" id="SSF53335">
    <property type="entry name" value="S-adenosyl-L-methionine-dependent methyltransferases"/>
    <property type="match status" value="1"/>
</dbReference>
<evidence type="ECO:0000256" key="2">
    <source>
        <dbReference type="ARBA" id="ARBA00004496"/>
    </source>
</evidence>
<evidence type="ECO:0000256" key="4">
    <source>
        <dbReference type="ARBA" id="ARBA00022490"/>
    </source>
</evidence>
<evidence type="ECO:0000256" key="1">
    <source>
        <dbReference type="ARBA" id="ARBA00002724"/>
    </source>
</evidence>
<protein>
    <recommendedName>
        <fullName evidence="3">16S rRNA (cytosine(967)-C(5))-methyltransferase</fullName>
        <ecNumber evidence="3">2.1.1.176</ecNumber>
    </recommendedName>
    <alternativeName>
        <fullName evidence="10">16S rRNA m5C967 methyltransferase</fullName>
    </alternativeName>
    <alternativeName>
        <fullName evidence="11">rRNA (cytosine-C(5)-)-methyltransferase RsmB</fullName>
    </alternativeName>
</protein>
<dbReference type="InterPro" id="IPR049560">
    <property type="entry name" value="MeTrfase_RsmB-F_NOP2_cat"/>
</dbReference>
<dbReference type="CDD" id="cd02440">
    <property type="entry name" value="AdoMet_MTases"/>
    <property type="match status" value="1"/>
</dbReference>
<dbReference type="InterPro" id="IPR006027">
    <property type="entry name" value="NusB_RsmB_TIM44"/>
</dbReference>
<dbReference type="InterPro" id="IPR029063">
    <property type="entry name" value="SAM-dependent_MTases_sf"/>
</dbReference>
<dbReference type="RefSeq" id="WP_009575342.1">
    <property type="nucleotide sequence ID" value="NZ_AEIG01000025.1"/>
</dbReference>
<feature type="active site" description="Nucleophile" evidence="13">
    <location>
        <position position="367"/>
    </location>
</feature>
<dbReference type="InterPro" id="IPR035926">
    <property type="entry name" value="NusB-like_sf"/>
</dbReference>